<organism evidence="1 2">
    <name type="scientific">Smittium mucronatum</name>
    <dbReference type="NCBI Taxonomy" id="133383"/>
    <lineage>
        <taxon>Eukaryota</taxon>
        <taxon>Fungi</taxon>
        <taxon>Fungi incertae sedis</taxon>
        <taxon>Zoopagomycota</taxon>
        <taxon>Kickxellomycotina</taxon>
        <taxon>Harpellomycetes</taxon>
        <taxon>Harpellales</taxon>
        <taxon>Legeriomycetaceae</taxon>
        <taxon>Smittium</taxon>
    </lineage>
</organism>
<keyword evidence="2" id="KW-1185">Reference proteome</keyword>
<comment type="caution">
    <text evidence="1">The sequence shown here is derived from an EMBL/GenBank/DDBJ whole genome shotgun (WGS) entry which is preliminary data.</text>
</comment>
<sequence>MDVQAATKFTSKIGVGLELVKVSNSSGSRWNKDTVGRMIDHIFYAGFNCRPKSCLADRKLDLSDHILANGPEYDSDNNITTDTNEKMEIWTNHFSELAMDTTGNSRSSSKWECLMHNDTDYFSECDLPIHWPEITAALNDTPNNKTPGSDRIPS</sequence>
<evidence type="ECO:0000313" key="2">
    <source>
        <dbReference type="Proteomes" id="UP000187455"/>
    </source>
</evidence>
<name>A0A1R0GXK1_9FUNG</name>
<reference evidence="1 2" key="1">
    <citation type="journal article" date="2016" name="Mol. Biol. Evol.">
        <title>Genome-Wide Survey of Gut Fungi (Harpellales) Reveals the First Horizontally Transferred Ubiquitin Gene from a Mosquito Host.</title>
        <authorList>
            <person name="Wang Y."/>
            <person name="White M.M."/>
            <person name="Kvist S."/>
            <person name="Moncalvo J.M."/>
        </authorList>
    </citation>
    <scope>NUCLEOTIDE SEQUENCE [LARGE SCALE GENOMIC DNA]</scope>
    <source>
        <strain evidence="1 2">ALG-7-W6</strain>
    </source>
</reference>
<proteinExistence type="predicted"/>
<gene>
    <name evidence="1" type="ORF">AYI68_g4269</name>
</gene>
<dbReference type="EMBL" id="LSSL01002302">
    <property type="protein sequence ID" value="OLY81623.1"/>
    <property type="molecule type" value="Genomic_DNA"/>
</dbReference>
<dbReference type="Proteomes" id="UP000187455">
    <property type="component" value="Unassembled WGS sequence"/>
</dbReference>
<dbReference type="AlphaFoldDB" id="A0A1R0GXK1"/>
<dbReference type="OrthoDB" id="10464132at2759"/>
<accession>A0A1R0GXK1</accession>
<evidence type="ECO:0000313" key="1">
    <source>
        <dbReference type="EMBL" id="OLY81623.1"/>
    </source>
</evidence>
<protein>
    <submittedName>
        <fullName evidence="1">Uncharacterized protein</fullName>
    </submittedName>
</protein>